<feature type="transmembrane region" description="Helical" evidence="15">
    <location>
        <begin position="372"/>
        <end position="391"/>
    </location>
</feature>
<feature type="transmembrane region" description="Helical" evidence="15">
    <location>
        <begin position="12"/>
        <end position="34"/>
    </location>
</feature>
<dbReference type="InterPro" id="IPR002229">
    <property type="entry name" value="RhesusRHD"/>
</dbReference>
<name>A0A091E066_FUKDA</name>
<dbReference type="GO" id="GO:0008380">
    <property type="term" value="P:RNA splicing"/>
    <property type="evidence" value="ECO:0007669"/>
    <property type="project" value="UniProtKB-KW"/>
</dbReference>
<comment type="function">
    <text evidence="12">Involved in pre-mRNA splicing as component of the spliceosome.</text>
</comment>
<keyword evidence="7" id="KW-0747">Spliceosome</keyword>
<evidence type="ECO:0000256" key="3">
    <source>
        <dbReference type="ARBA" id="ARBA00010028"/>
    </source>
</evidence>
<dbReference type="PANTHER" id="PTHR13264:SF5">
    <property type="entry name" value="PRE-MRNA-SPLICING FACTOR SYF2"/>
    <property type="match status" value="1"/>
</dbReference>
<protein>
    <recommendedName>
        <fullName evidence="13">Blood group Rh(D) polypeptide</fullName>
    </recommendedName>
    <alternativeName>
        <fullName evidence="14">Erythrocyte membrane glycoprotein Rh30</fullName>
    </alternativeName>
</protein>
<accession>A0A091E066</accession>
<comment type="subcellular location">
    <subcellularLocation>
        <location evidence="2">Membrane</location>
        <topology evidence="2">Multi-pass membrane protein</topology>
    </subcellularLocation>
    <subcellularLocation>
        <location evidence="1">Nucleus</location>
    </subcellularLocation>
</comment>
<sequence length="778" mass="86267">MGSSYPRSVRCCLPLWVLTLEAALILIFAFFASYDASPNDKKLLGTYQALQDFTIMAALGLGFVTSYFRRQGWSSVAFNLFLLALGVQWAVLLDGFLSQTFQGKVIIKLSSVRLATMSAMSVLISAGAVLGRANLVQLAVMALVEVTVFGAMRLTYKQVFKMDDHRSMAHIHVFAAYFGLTVAWCLSRPLPKEAKGVQAEKVQMATSPSLFAMLGTLFLWMFWPSFNSALLDLPNEKKNAVFNTYYALAVSTVTATSVSALSHHQGKINMTNIHHAVLAGGVAVGASCHLISSPWIAMVLGLLAGLISIGGTGCPLVCFNSVLEIQDPSGMHYTFGLPGLLGGFGYIVLIVLEASGSRGTGFMMLMDTGALSFALAMGLVSGLLTGFLLKLKIWKAPHVAKYFDDQAFWERMELLEIAKANAAKALGTTNFELPACLRTVSVAKETNHGAAVAGHGTKFEFILPHSSPSLTLQPSAAAHTGKKKRLTAEIGPKFLRLSGRGGACSRFFVYLAGPPEGRLKCSVLLPEVGRGCLIMAAATEVEKAPVDIAEEGSCSGADELAAQKREQRLRKFRELHLKRNEARKLNHQEVVEEDKRLKLPANWEAKKARLEWELQEEEKKKECAARGEDYEKVKLLEISAEDAERWERKKKRKNPDLGFSDYAAAQLRQYHRLTKQIKPDMETYKRLREKYGEEFFPTSNSLLHGTHVPSTEEIDRMVVDLEKQIEKRDKYSRRRPYNDDADIDYINERNAKFNKKAERFYGKYTAEIKQNLERGTAV</sequence>
<dbReference type="STRING" id="885580.ENSFDAP00000001397"/>
<dbReference type="GO" id="GO:0071013">
    <property type="term" value="C:catalytic step 2 spliceosome"/>
    <property type="evidence" value="ECO:0007669"/>
    <property type="project" value="TreeGrafter"/>
</dbReference>
<reference evidence="17 18" key="1">
    <citation type="submission" date="2013-11" db="EMBL/GenBank/DDBJ databases">
        <title>The Damaraland mole rat (Fukomys damarensis) genome and evolution of African mole rats.</title>
        <authorList>
            <person name="Gladyshev V.N."/>
            <person name="Fang X."/>
        </authorList>
    </citation>
    <scope>NUCLEOTIDE SEQUENCE [LARGE SCALE GENOMIC DNA]</scope>
    <source>
        <tissue evidence="17">Liver</tissue>
    </source>
</reference>
<evidence type="ECO:0000256" key="14">
    <source>
        <dbReference type="ARBA" id="ARBA00082260"/>
    </source>
</evidence>
<keyword evidence="8 15" id="KW-1133">Transmembrane helix</keyword>
<keyword evidence="10" id="KW-0508">mRNA splicing</keyword>
<gene>
    <name evidence="17" type="ORF">H920_00891</name>
</gene>
<evidence type="ECO:0000256" key="2">
    <source>
        <dbReference type="ARBA" id="ARBA00004141"/>
    </source>
</evidence>
<evidence type="ECO:0000256" key="13">
    <source>
        <dbReference type="ARBA" id="ARBA00070904"/>
    </source>
</evidence>
<dbReference type="PANTHER" id="PTHR13264">
    <property type="entry name" value="GCIP-INTERACTING PROTEIN P29"/>
    <property type="match status" value="1"/>
</dbReference>
<evidence type="ECO:0000313" key="18">
    <source>
        <dbReference type="Proteomes" id="UP000028990"/>
    </source>
</evidence>
<keyword evidence="6 15" id="KW-0812">Transmembrane</keyword>
<feature type="transmembrane region" description="Helical" evidence="15">
    <location>
        <begin position="331"/>
        <end position="352"/>
    </location>
</feature>
<dbReference type="InterPro" id="IPR024041">
    <property type="entry name" value="NH4_transpt_AmtB-like_dom"/>
</dbReference>
<keyword evidence="11" id="KW-0539">Nucleus</keyword>
<keyword evidence="5" id="KW-0507">mRNA processing</keyword>
<dbReference type="GO" id="GO:0000974">
    <property type="term" value="C:Prp19 complex"/>
    <property type="evidence" value="ECO:0007669"/>
    <property type="project" value="TreeGrafter"/>
</dbReference>
<dbReference type="GO" id="GO:0071014">
    <property type="term" value="C:post-mRNA release spliceosomal complex"/>
    <property type="evidence" value="ECO:0007669"/>
    <property type="project" value="TreeGrafter"/>
</dbReference>
<evidence type="ECO:0000256" key="4">
    <source>
        <dbReference type="ARBA" id="ARBA00011036"/>
    </source>
</evidence>
<dbReference type="Pfam" id="PF08231">
    <property type="entry name" value="SYF2"/>
    <property type="match status" value="1"/>
</dbReference>
<comment type="similarity">
    <text evidence="4">Belongs to the ammonium transporter (TC 2.A.49) family. Rh subfamily.</text>
</comment>
<dbReference type="Proteomes" id="UP000028990">
    <property type="component" value="Unassembled WGS sequence"/>
</dbReference>
<evidence type="ECO:0000313" key="17">
    <source>
        <dbReference type="EMBL" id="KFO37724.1"/>
    </source>
</evidence>
<feature type="transmembrane region" description="Helical" evidence="15">
    <location>
        <begin position="298"/>
        <end position="319"/>
    </location>
</feature>
<feature type="transmembrane region" description="Helical" evidence="15">
    <location>
        <begin position="202"/>
        <end position="223"/>
    </location>
</feature>
<dbReference type="EMBL" id="KN120745">
    <property type="protein sequence ID" value="KFO37724.1"/>
    <property type="molecule type" value="Genomic_DNA"/>
</dbReference>
<evidence type="ECO:0000256" key="12">
    <source>
        <dbReference type="ARBA" id="ARBA00045277"/>
    </source>
</evidence>
<dbReference type="FunFam" id="1.10.3430.10:FF:000009">
    <property type="entry name" value="Blood group Rh(D) polypeptide"/>
    <property type="match status" value="1"/>
</dbReference>
<organism evidence="17 18">
    <name type="scientific">Fukomys damarensis</name>
    <name type="common">Damaraland mole rat</name>
    <name type="synonym">Cryptomys damarensis</name>
    <dbReference type="NCBI Taxonomy" id="885580"/>
    <lineage>
        <taxon>Eukaryota</taxon>
        <taxon>Metazoa</taxon>
        <taxon>Chordata</taxon>
        <taxon>Craniata</taxon>
        <taxon>Vertebrata</taxon>
        <taxon>Euteleostomi</taxon>
        <taxon>Mammalia</taxon>
        <taxon>Eutheria</taxon>
        <taxon>Euarchontoglires</taxon>
        <taxon>Glires</taxon>
        <taxon>Rodentia</taxon>
        <taxon>Hystricomorpha</taxon>
        <taxon>Bathyergidae</taxon>
        <taxon>Fukomys</taxon>
    </lineage>
</organism>
<evidence type="ECO:0000256" key="7">
    <source>
        <dbReference type="ARBA" id="ARBA00022728"/>
    </source>
</evidence>
<feature type="transmembrane region" description="Helical" evidence="15">
    <location>
        <begin position="46"/>
        <end position="64"/>
    </location>
</feature>
<dbReference type="SUPFAM" id="SSF111352">
    <property type="entry name" value="Ammonium transporter"/>
    <property type="match status" value="1"/>
</dbReference>
<feature type="transmembrane region" description="Helical" evidence="15">
    <location>
        <begin position="138"/>
        <end position="156"/>
    </location>
</feature>
<evidence type="ECO:0000256" key="1">
    <source>
        <dbReference type="ARBA" id="ARBA00004123"/>
    </source>
</evidence>
<dbReference type="PRINTS" id="PR00342">
    <property type="entry name" value="RHESUSRHD"/>
</dbReference>
<proteinExistence type="inferred from homology"/>
<evidence type="ECO:0000256" key="5">
    <source>
        <dbReference type="ARBA" id="ARBA00022664"/>
    </source>
</evidence>
<evidence type="ECO:0000256" key="9">
    <source>
        <dbReference type="ARBA" id="ARBA00023136"/>
    </source>
</evidence>
<dbReference type="InterPro" id="IPR029020">
    <property type="entry name" value="Ammonium/urea_transptr"/>
</dbReference>
<evidence type="ECO:0000256" key="8">
    <source>
        <dbReference type="ARBA" id="ARBA00022989"/>
    </source>
</evidence>
<keyword evidence="18" id="KW-1185">Reference proteome</keyword>
<feature type="transmembrane region" description="Helical" evidence="15">
    <location>
        <begin position="273"/>
        <end position="292"/>
    </location>
</feature>
<evidence type="ECO:0000256" key="10">
    <source>
        <dbReference type="ARBA" id="ARBA00023187"/>
    </source>
</evidence>
<dbReference type="Pfam" id="PF17069">
    <property type="entry name" value="RSRP"/>
    <property type="match status" value="1"/>
</dbReference>
<feature type="transmembrane region" description="Helical" evidence="15">
    <location>
        <begin position="76"/>
        <end position="92"/>
    </location>
</feature>
<dbReference type="GO" id="GO:0006397">
    <property type="term" value="P:mRNA processing"/>
    <property type="evidence" value="ECO:0007669"/>
    <property type="project" value="UniProtKB-KW"/>
</dbReference>
<comment type="similarity">
    <text evidence="3">Belongs to the SYF2 family.</text>
</comment>
<dbReference type="eggNOG" id="KOG3796">
    <property type="taxonomic scope" value="Eukaryota"/>
</dbReference>
<dbReference type="InterPro" id="IPR013260">
    <property type="entry name" value="mRNA_splic_SYF2"/>
</dbReference>
<dbReference type="Gene3D" id="1.10.3430.10">
    <property type="entry name" value="Ammonium transporter AmtB like domains"/>
    <property type="match status" value="1"/>
</dbReference>
<dbReference type="AlphaFoldDB" id="A0A091E066"/>
<evidence type="ECO:0000256" key="15">
    <source>
        <dbReference type="SAM" id="Phobius"/>
    </source>
</evidence>
<feature type="transmembrane region" description="Helical" evidence="15">
    <location>
        <begin position="168"/>
        <end position="190"/>
    </location>
</feature>
<evidence type="ECO:0000256" key="11">
    <source>
        <dbReference type="ARBA" id="ARBA00023242"/>
    </source>
</evidence>
<dbReference type="Pfam" id="PF00909">
    <property type="entry name" value="Ammonium_transp"/>
    <property type="match status" value="1"/>
</dbReference>
<feature type="transmembrane region" description="Helical" evidence="15">
    <location>
        <begin position="112"/>
        <end position="131"/>
    </location>
</feature>
<dbReference type="GO" id="GO:0008519">
    <property type="term" value="F:ammonium channel activity"/>
    <property type="evidence" value="ECO:0007669"/>
    <property type="project" value="InterPro"/>
</dbReference>
<dbReference type="GO" id="GO:0005886">
    <property type="term" value="C:plasma membrane"/>
    <property type="evidence" value="ECO:0007669"/>
    <property type="project" value="InterPro"/>
</dbReference>
<keyword evidence="9 15" id="KW-0472">Membrane</keyword>
<evidence type="ECO:0000256" key="6">
    <source>
        <dbReference type="ARBA" id="ARBA00022692"/>
    </source>
</evidence>
<feature type="transmembrane region" description="Helical" evidence="15">
    <location>
        <begin position="243"/>
        <end position="261"/>
    </location>
</feature>
<evidence type="ECO:0000259" key="16">
    <source>
        <dbReference type="Pfam" id="PF00909"/>
    </source>
</evidence>
<feature type="domain" description="Ammonium transporter AmtB-like" evidence="16">
    <location>
        <begin position="17"/>
        <end position="393"/>
    </location>
</feature>